<evidence type="ECO:0000313" key="1">
    <source>
        <dbReference type="EMBL" id="SVD93834.1"/>
    </source>
</evidence>
<protein>
    <submittedName>
        <fullName evidence="1">Uncharacterized protein</fullName>
    </submittedName>
</protein>
<reference evidence="1" key="1">
    <citation type="submission" date="2018-05" db="EMBL/GenBank/DDBJ databases">
        <authorList>
            <person name="Lanie J.A."/>
            <person name="Ng W.-L."/>
            <person name="Kazmierczak K.M."/>
            <person name="Andrzejewski T.M."/>
            <person name="Davidsen T.M."/>
            <person name="Wayne K.J."/>
            <person name="Tettelin H."/>
            <person name="Glass J.I."/>
            <person name="Rusch D."/>
            <person name="Podicherti R."/>
            <person name="Tsui H.-C.T."/>
            <person name="Winkler M.E."/>
        </authorList>
    </citation>
    <scope>NUCLEOTIDE SEQUENCE</scope>
</reference>
<dbReference type="AlphaFoldDB" id="A0A382ZE79"/>
<accession>A0A382ZE79</accession>
<sequence>VTIKAVADELGYEYTDPKQALI</sequence>
<gene>
    <name evidence="1" type="ORF">METZ01_LOCUS446688</name>
</gene>
<proteinExistence type="predicted"/>
<name>A0A382ZE79_9ZZZZ</name>
<organism evidence="1">
    <name type="scientific">marine metagenome</name>
    <dbReference type="NCBI Taxonomy" id="408172"/>
    <lineage>
        <taxon>unclassified sequences</taxon>
        <taxon>metagenomes</taxon>
        <taxon>ecological metagenomes</taxon>
    </lineage>
</organism>
<dbReference type="EMBL" id="UINC01183204">
    <property type="protein sequence ID" value="SVD93834.1"/>
    <property type="molecule type" value="Genomic_DNA"/>
</dbReference>
<feature type="non-terminal residue" evidence="1">
    <location>
        <position position="1"/>
    </location>
</feature>